<evidence type="ECO:0000313" key="3">
    <source>
        <dbReference type="Proteomes" id="UP000673394"/>
    </source>
</evidence>
<dbReference type="EMBL" id="JAGKSP010000034">
    <property type="protein sequence ID" value="MBP3967235.1"/>
    <property type="molecule type" value="Genomic_DNA"/>
</dbReference>
<feature type="transmembrane region" description="Helical" evidence="1">
    <location>
        <begin position="14"/>
        <end position="37"/>
    </location>
</feature>
<comment type="caution">
    <text evidence="2">The sequence shown here is derived from an EMBL/GenBank/DDBJ whole genome shotgun (WGS) entry which is preliminary data.</text>
</comment>
<accession>A0ABS5CMZ5</accession>
<dbReference type="Proteomes" id="UP000673394">
    <property type="component" value="Unassembled WGS sequence"/>
</dbReference>
<keyword evidence="1" id="KW-0812">Transmembrane</keyword>
<evidence type="ECO:0000313" key="2">
    <source>
        <dbReference type="EMBL" id="MBP3967235.1"/>
    </source>
</evidence>
<organism evidence="2 3">
    <name type="scientific">Paenibacillus lignilyticus</name>
    <dbReference type="NCBI Taxonomy" id="1172615"/>
    <lineage>
        <taxon>Bacteria</taxon>
        <taxon>Bacillati</taxon>
        <taxon>Bacillota</taxon>
        <taxon>Bacilli</taxon>
        <taxon>Bacillales</taxon>
        <taxon>Paenibacillaceae</taxon>
        <taxon>Paenibacillus</taxon>
    </lineage>
</organism>
<reference evidence="2 3" key="1">
    <citation type="submission" date="2021-04" db="EMBL/GenBank/DDBJ databases">
        <title>Paenibacillus sp. DLE-14 whole genome sequence.</title>
        <authorList>
            <person name="Ham Y.J."/>
        </authorList>
    </citation>
    <scope>NUCLEOTIDE SEQUENCE [LARGE SCALE GENOMIC DNA]</scope>
    <source>
        <strain evidence="2 3">DLE-14</strain>
    </source>
</reference>
<protein>
    <submittedName>
        <fullName evidence="2">Polysaccharide biosynthesis protein</fullName>
    </submittedName>
</protein>
<gene>
    <name evidence="2" type="ORF">I8J30_31655</name>
</gene>
<evidence type="ECO:0000256" key="1">
    <source>
        <dbReference type="SAM" id="Phobius"/>
    </source>
</evidence>
<keyword evidence="1" id="KW-1133">Transmembrane helix</keyword>
<sequence length="70" mass="6989">RGSAPLLDLALPPRAAACALALGGTALGGALFTAAVLRFGGVTARELRALPGGDGLAARLQRWRLLPGAN</sequence>
<keyword evidence="3" id="KW-1185">Reference proteome</keyword>
<proteinExistence type="predicted"/>
<feature type="non-terminal residue" evidence="2">
    <location>
        <position position="1"/>
    </location>
</feature>
<name>A0ABS5CMZ5_9BACL</name>
<keyword evidence="1" id="KW-0472">Membrane</keyword>